<evidence type="ECO:0000313" key="1">
    <source>
        <dbReference type="EMBL" id="HFW32216.1"/>
    </source>
</evidence>
<proteinExistence type="predicted"/>
<reference evidence="1" key="1">
    <citation type="journal article" date="2020" name="mSystems">
        <title>Genome- and Community-Level Interaction Insights into Carbon Utilization and Element Cycling Functions of Hydrothermarchaeota in Hydrothermal Sediment.</title>
        <authorList>
            <person name="Zhou Z."/>
            <person name="Liu Y."/>
            <person name="Xu W."/>
            <person name="Pan J."/>
            <person name="Luo Z.H."/>
            <person name="Li M."/>
        </authorList>
    </citation>
    <scope>NUCLEOTIDE SEQUENCE [LARGE SCALE GENOMIC DNA]</scope>
    <source>
        <strain evidence="1">SpSt-87</strain>
    </source>
</reference>
<dbReference type="AlphaFoldDB" id="A0A7C3MFD4"/>
<dbReference type="EMBL" id="DTLB01000026">
    <property type="protein sequence ID" value="HFW32216.1"/>
    <property type="molecule type" value="Genomic_DNA"/>
</dbReference>
<comment type="caution">
    <text evidence="1">The sequence shown here is derived from an EMBL/GenBank/DDBJ whole genome shotgun (WGS) entry which is preliminary data.</text>
</comment>
<protein>
    <submittedName>
        <fullName evidence="1">Uncharacterized protein</fullName>
    </submittedName>
</protein>
<name>A0A7C3MFD4_ARCFL</name>
<organism evidence="1">
    <name type="scientific">Archaeoglobus fulgidus</name>
    <dbReference type="NCBI Taxonomy" id="2234"/>
    <lineage>
        <taxon>Archaea</taxon>
        <taxon>Methanobacteriati</taxon>
        <taxon>Methanobacteriota</taxon>
        <taxon>Archaeoglobi</taxon>
        <taxon>Archaeoglobales</taxon>
        <taxon>Archaeoglobaceae</taxon>
        <taxon>Archaeoglobus</taxon>
    </lineage>
</organism>
<accession>A0A7C3MFD4</accession>
<gene>
    <name evidence="1" type="ORF">ENW66_04605</name>
</gene>
<sequence length="642" mass="70404">MNTTATPQPYTGEGPTFKYITNVTGYVNITNTGDDPIYDIWIALNLTNITGSCSLYYNGSNSSVSVSGSASGFVPSKINKAGVFNTTDANCFIHIPLLKPGQIVSVFYDVDDSSMGIANGAPFNISEKYDPPKIPARGNYTWTVYFNVSLNETWWQSTALGGLSGNNVTLNITKYLSNQSDNFGSPNWVYLNLSDNSSDKGTSVIFNSPYSTATNTDGLNITNILLNTSNPQVNISFRVTGNYSNSTAAPHYFEPFGFAVFNFSLLEGGNISGSYVVDVFAIGNASINVTKDGPYLDGSGNAWWRGNATINNTVSASLHYIVTNVTIWATNQGSFTDLVYGSFKCNDSSSSPSTGYVICEYNSSTSDSLPKVLDDTNPSITLPNVGNWMNFSYNQVPIIWANATFKLIQSPTHGWGTNNTTMHDYNADYGSNFIVIEKIYIIGTYLVKVTKHVKYNQTASGADNNVFDIYLVVENIGGNYSPYVYVYDLIPQNFNEFNWNGDWSDVGQDGNWVNNSSMLAGNGSQDFSVSPLYGTYYKGLYWRLMPLNYTADGDGSYEDWSEIDENKTVVIFYQLNGTDDFRVLDAFIVGIDPMYSMNEQTSPKITLVSGAKATNYENTLVAIVFATTGAVALITRRNGRSR</sequence>